<feature type="signal peptide" evidence="1">
    <location>
        <begin position="1"/>
        <end position="19"/>
    </location>
</feature>
<dbReference type="Proteomes" id="UP000193689">
    <property type="component" value="Unassembled WGS sequence"/>
</dbReference>
<gene>
    <name evidence="2" type="ORF">BCR38DRAFT_415222</name>
</gene>
<evidence type="ECO:0000313" key="2">
    <source>
        <dbReference type="EMBL" id="ORY54728.1"/>
    </source>
</evidence>
<dbReference type="EMBL" id="MCFJ01000032">
    <property type="protein sequence ID" value="ORY54728.1"/>
    <property type="molecule type" value="Genomic_DNA"/>
</dbReference>
<dbReference type="AlphaFoldDB" id="A0A1Y2D5Z4"/>
<proteinExistence type="predicted"/>
<name>A0A1Y2D5Z4_9PEZI</name>
<dbReference type="GeneID" id="63775222"/>
<accession>A0A1Y2D5Z4</accession>
<reference evidence="2 3" key="1">
    <citation type="submission" date="2016-07" db="EMBL/GenBank/DDBJ databases">
        <title>Pervasive Adenine N6-methylation of Active Genes in Fungi.</title>
        <authorList>
            <consortium name="DOE Joint Genome Institute"/>
            <person name="Mondo S.J."/>
            <person name="Dannebaum R.O."/>
            <person name="Kuo R.C."/>
            <person name="Labutti K."/>
            <person name="Haridas S."/>
            <person name="Kuo A."/>
            <person name="Salamov A."/>
            <person name="Ahrendt S.R."/>
            <person name="Lipzen A."/>
            <person name="Sullivan W."/>
            <person name="Andreopoulos W.B."/>
            <person name="Clum A."/>
            <person name="Lindquist E."/>
            <person name="Daum C."/>
            <person name="Ramamoorthy G.K."/>
            <person name="Gryganskyi A."/>
            <person name="Culley D."/>
            <person name="Magnuson J.K."/>
            <person name="James T.Y."/>
            <person name="O'Malley M.A."/>
            <person name="Stajich J.E."/>
            <person name="Spatafora J.W."/>
            <person name="Visel A."/>
            <person name="Grigoriev I.V."/>
        </authorList>
    </citation>
    <scope>NUCLEOTIDE SEQUENCE [LARGE SCALE GENOMIC DNA]</scope>
    <source>
        <strain evidence="2 3">CBS 129021</strain>
    </source>
</reference>
<protein>
    <submittedName>
        <fullName evidence="2">Uncharacterized protein</fullName>
    </submittedName>
</protein>
<organism evidence="2 3">
    <name type="scientific">Pseudomassariella vexata</name>
    <dbReference type="NCBI Taxonomy" id="1141098"/>
    <lineage>
        <taxon>Eukaryota</taxon>
        <taxon>Fungi</taxon>
        <taxon>Dikarya</taxon>
        <taxon>Ascomycota</taxon>
        <taxon>Pezizomycotina</taxon>
        <taxon>Sordariomycetes</taxon>
        <taxon>Xylariomycetidae</taxon>
        <taxon>Amphisphaeriales</taxon>
        <taxon>Pseudomassariaceae</taxon>
        <taxon>Pseudomassariella</taxon>
    </lineage>
</organism>
<sequence>MQLKNTALLILASAFVVLASLPRTFELLAFKDEVQVGCVNNRGNFITNHLYCIPFNSNVTVDPTTITAYNKCSCADGMLNCYNPQGAPSLFTKSGADMSLDGFGTAFSVDSWPVSTDEIIGVPLKVGIGMNGTIILQVKAVSG</sequence>
<dbReference type="InParanoid" id="A0A1Y2D5Z4"/>
<keyword evidence="3" id="KW-1185">Reference proteome</keyword>
<keyword evidence="1" id="KW-0732">Signal</keyword>
<comment type="caution">
    <text evidence="2">The sequence shown here is derived from an EMBL/GenBank/DDBJ whole genome shotgun (WGS) entry which is preliminary data.</text>
</comment>
<evidence type="ECO:0000313" key="3">
    <source>
        <dbReference type="Proteomes" id="UP000193689"/>
    </source>
</evidence>
<dbReference type="OrthoDB" id="4839828at2759"/>
<evidence type="ECO:0000256" key="1">
    <source>
        <dbReference type="SAM" id="SignalP"/>
    </source>
</evidence>
<dbReference type="RefSeq" id="XP_040709310.1">
    <property type="nucleotide sequence ID" value="XM_040859010.1"/>
</dbReference>
<feature type="chain" id="PRO_5011988214" evidence="1">
    <location>
        <begin position="20"/>
        <end position="143"/>
    </location>
</feature>